<sequence length="371" mass="43138">MPELYFDQIRYLSLTKIPWVTLVDLIRKSKNIGESTYSFKTSKWSPLPLRVVLLTFVMIFGVYVCSVYLKQISLQKYPVDISFSSEKTKLSCNSHDIPPEEIPYVHFPQPKTFSRTECSCTPVRYFALLSMQRSGSGWFETLLNSHPNVSSNGEIFSVKERRSNITAILRTLDAVYALDWLSSASKNECVAAVGFKWMLNQGLMDHHKEILKYFKSKGVSLIFLFRRNLLRRFISVLANNYDRRAKQLNGTHKSHVHSKEEADILAQFKPKINTAVLVSNLSQVESTTADCLKLFNTTRHIILYYEDIISNQNVLQQVQEFLRLPVRNLKSRQVKIHRRPPSEQILNWDDVYKSLNGTKYEHFLHQRDYVT</sequence>
<accession>A0A5P1ECQ4</accession>
<evidence type="ECO:0000256" key="1">
    <source>
        <dbReference type="SAM" id="Phobius"/>
    </source>
</evidence>
<gene>
    <name evidence="2" type="ORF">A4U43_C07F17620</name>
</gene>
<keyword evidence="3" id="KW-1185">Reference proteome</keyword>
<dbReference type="EMBL" id="CM007387">
    <property type="protein sequence ID" value="ONK63665.1"/>
    <property type="molecule type" value="Genomic_DNA"/>
</dbReference>
<feature type="transmembrane region" description="Helical" evidence="1">
    <location>
        <begin position="47"/>
        <end position="69"/>
    </location>
</feature>
<dbReference type="Proteomes" id="UP000243459">
    <property type="component" value="Chromosome 7"/>
</dbReference>
<dbReference type="PANTHER" id="PTHR32175">
    <property type="entry name" value="PROTEIN, PUTATIVE, EXPRESSED-RELATED"/>
    <property type="match status" value="1"/>
</dbReference>
<evidence type="ECO:0000313" key="2">
    <source>
        <dbReference type="EMBL" id="ONK63665.1"/>
    </source>
</evidence>
<dbReference type="SUPFAM" id="SSF52540">
    <property type="entry name" value="P-loop containing nucleoside triphosphate hydrolases"/>
    <property type="match status" value="1"/>
</dbReference>
<organism evidence="2 3">
    <name type="scientific">Asparagus officinalis</name>
    <name type="common">Garden asparagus</name>
    <dbReference type="NCBI Taxonomy" id="4686"/>
    <lineage>
        <taxon>Eukaryota</taxon>
        <taxon>Viridiplantae</taxon>
        <taxon>Streptophyta</taxon>
        <taxon>Embryophyta</taxon>
        <taxon>Tracheophyta</taxon>
        <taxon>Spermatophyta</taxon>
        <taxon>Magnoliopsida</taxon>
        <taxon>Liliopsida</taxon>
        <taxon>Asparagales</taxon>
        <taxon>Asparagaceae</taxon>
        <taxon>Asparagoideae</taxon>
        <taxon>Asparagus</taxon>
    </lineage>
</organism>
<dbReference type="InterPro" id="IPR027417">
    <property type="entry name" value="P-loop_NTPase"/>
</dbReference>
<proteinExistence type="predicted"/>
<dbReference type="InterPro" id="IPR052796">
    <property type="entry name" value="Nod_factor_sulfotransferase"/>
</dbReference>
<reference evidence="3" key="1">
    <citation type="journal article" date="2017" name="Nat. Commun.">
        <title>The asparagus genome sheds light on the origin and evolution of a young Y chromosome.</title>
        <authorList>
            <person name="Harkess A."/>
            <person name="Zhou J."/>
            <person name="Xu C."/>
            <person name="Bowers J.E."/>
            <person name="Van der Hulst R."/>
            <person name="Ayyampalayam S."/>
            <person name="Mercati F."/>
            <person name="Riccardi P."/>
            <person name="McKain M.R."/>
            <person name="Kakrana A."/>
            <person name="Tang H."/>
            <person name="Ray J."/>
            <person name="Groenendijk J."/>
            <person name="Arikit S."/>
            <person name="Mathioni S.M."/>
            <person name="Nakano M."/>
            <person name="Shan H."/>
            <person name="Telgmann-Rauber A."/>
            <person name="Kanno A."/>
            <person name="Yue Z."/>
            <person name="Chen H."/>
            <person name="Li W."/>
            <person name="Chen Y."/>
            <person name="Xu X."/>
            <person name="Zhang Y."/>
            <person name="Luo S."/>
            <person name="Chen H."/>
            <person name="Gao J."/>
            <person name="Mao Z."/>
            <person name="Pires J.C."/>
            <person name="Luo M."/>
            <person name="Kudrna D."/>
            <person name="Wing R.A."/>
            <person name="Meyers B.C."/>
            <person name="Yi K."/>
            <person name="Kong H."/>
            <person name="Lavrijsen P."/>
            <person name="Sunseri F."/>
            <person name="Falavigna A."/>
            <person name="Ye Y."/>
            <person name="Leebens-Mack J.H."/>
            <person name="Chen G."/>
        </authorList>
    </citation>
    <scope>NUCLEOTIDE SEQUENCE [LARGE SCALE GENOMIC DNA]</scope>
    <source>
        <strain evidence="3">cv. DH0086</strain>
    </source>
</reference>
<dbReference type="AlphaFoldDB" id="A0A5P1ECQ4"/>
<name>A0A5P1ECQ4_ASPOF</name>
<evidence type="ECO:0008006" key="4">
    <source>
        <dbReference type="Google" id="ProtNLM"/>
    </source>
</evidence>
<dbReference type="PANTHER" id="PTHR32175:SF26">
    <property type="entry name" value="PROTEIN, PUTATIVE, EXPRESSED-RELATED"/>
    <property type="match status" value="1"/>
</dbReference>
<keyword evidence="1" id="KW-1133">Transmembrane helix</keyword>
<protein>
    <recommendedName>
        <fullName evidence="4">Sulfotransferase</fullName>
    </recommendedName>
</protein>
<keyword evidence="1" id="KW-0472">Membrane</keyword>
<dbReference type="Gene3D" id="3.40.50.300">
    <property type="entry name" value="P-loop containing nucleotide triphosphate hydrolases"/>
    <property type="match status" value="1"/>
</dbReference>
<keyword evidence="1" id="KW-0812">Transmembrane</keyword>
<dbReference type="OMA" id="VITRIHY"/>
<dbReference type="Gramene" id="ONK63665">
    <property type="protein sequence ID" value="ONK63665"/>
    <property type="gene ID" value="A4U43_C07F17620"/>
</dbReference>
<evidence type="ECO:0000313" key="3">
    <source>
        <dbReference type="Proteomes" id="UP000243459"/>
    </source>
</evidence>